<evidence type="ECO:0000256" key="1">
    <source>
        <dbReference type="SAM" id="Phobius"/>
    </source>
</evidence>
<gene>
    <name evidence="2" type="ORF">CJD36_005050</name>
</gene>
<sequence>MEIALYIVLAISQVGLLVYYFLYNRRKKQKESERRSALTKEFPYETLRGIALNTNPGAMLATIPQGETAVYSAVMDWDMGNDIVTLITTITGEATLYVKSGGGIIGSGKYPSVSSAAQHFTSATQAHLSHATPVTNAPLPQRNCVQFFLLTNNGKFSGTDLLTNIENKTSLWLPLFEEANKVIAEMRATATV</sequence>
<evidence type="ECO:0000313" key="3">
    <source>
        <dbReference type="Proteomes" id="UP000239872"/>
    </source>
</evidence>
<reference evidence="2 3" key="1">
    <citation type="submission" date="2018-01" db="EMBL/GenBank/DDBJ databases">
        <title>A novel member of the phylum Bacteroidetes isolated from glacier ice.</title>
        <authorList>
            <person name="Liu Q."/>
            <person name="Xin Y.-H."/>
        </authorList>
    </citation>
    <scope>NUCLEOTIDE SEQUENCE [LARGE SCALE GENOMIC DNA]</scope>
    <source>
        <strain evidence="2 3">RB1R16</strain>
    </source>
</reference>
<keyword evidence="1" id="KW-0812">Transmembrane</keyword>
<dbReference type="EMBL" id="PPSL01000001">
    <property type="protein sequence ID" value="PQJ13112.1"/>
    <property type="molecule type" value="Genomic_DNA"/>
</dbReference>
<keyword evidence="3" id="KW-1185">Reference proteome</keyword>
<dbReference type="AlphaFoldDB" id="A0A2S7T1L6"/>
<protein>
    <submittedName>
        <fullName evidence="2">Uncharacterized protein</fullName>
    </submittedName>
</protein>
<dbReference type="OrthoDB" id="1361870at2"/>
<dbReference type="RefSeq" id="WP_105037996.1">
    <property type="nucleotide sequence ID" value="NZ_PPSL01000001.1"/>
</dbReference>
<keyword evidence="1" id="KW-1133">Transmembrane helix</keyword>
<feature type="transmembrane region" description="Helical" evidence="1">
    <location>
        <begin position="6"/>
        <end position="23"/>
    </location>
</feature>
<dbReference type="Proteomes" id="UP000239872">
    <property type="component" value="Unassembled WGS sequence"/>
</dbReference>
<proteinExistence type="predicted"/>
<organism evidence="2 3">
    <name type="scientific">Flavipsychrobacter stenotrophus</name>
    <dbReference type="NCBI Taxonomy" id="2077091"/>
    <lineage>
        <taxon>Bacteria</taxon>
        <taxon>Pseudomonadati</taxon>
        <taxon>Bacteroidota</taxon>
        <taxon>Chitinophagia</taxon>
        <taxon>Chitinophagales</taxon>
        <taxon>Chitinophagaceae</taxon>
        <taxon>Flavipsychrobacter</taxon>
    </lineage>
</organism>
<evidence type="ECO:0000313" key="2">
    <source>
        <dbReference type="EMBL" id="PQJ13112.1"/>
    </source>
</evidence>
<comment type="caution">
    <text evidence="2">The sequence shown here is derived from an EMBL/GenBank/DDBJ whole genome shotgun (WGS) entry which is preliminary data.</text>
</comment>
<keyword evidence="1" id="KW-0472">Membrane</keyword>
<accession>A0A2S7T1L6</accession>
<name>A0A2S7T1L6_9BACT</name>